<name>A0ACC1YT87_MELAZ</name>
<evidence type="ECO:0000313" key="2">
    <source>
        <dbReference type="Proteomes" id="UP001164539"/>
    </source>
</evidence>
<gene>
    <name evidence="1" type="ORF">OWV82_004997</name>
</gene>
<dbReference type="Proteomes" id="UP001164539">
    <property type="component" value="Chromosome 2"/>
</dbReference>
<protein>
    <submittedName>
        <fullName evidence="1">Uncharacterized protein</fullName>
    </submittedName>
</protein>
<keyword evidence="2" id="KW-1185">Reference proteome</keyword>
<sequence length="66" mass="7856">MVRKLATFLCYLEDNCMEEMECDELLESESLEGSCPEMENMAIIYIISCLLFYKNTNFLRIELLRF</sequence>
<evidence type="ECO:0000313" key="1">
    <source>
        <dbReference type="EMBL" id="KAJ4726254.1"/>
    </source>
</evidence>
<dbReference type="EMBL" id="CM051395">
    <property type="protein sequence ID" value="KAJ4726254.1"/>
    <property type="molecule type" value="Genomic_DNA"/>
</dbReference>
<proteinExistence type="predicted"/>
<reference evidence="1 2" key="1">
    <citation type="journal article" date="2023" name="Science">
        <title>Complex scaffold remodeling in plant triterpene biosynthesis.</title>
        <authorList>
            <person name="De La Pena R."/>
            <person name="Hodgson H."/>
            <person name="Liu J.C."/>
            <person name="Stephenson M.J."/>
            <person name="Martin A.C."/>
            <person name="Owen C."/>
            <person name="Harkess A."/>
            <person name="Leebens-Mack J."/>
            <person name="Jimenez L.E."/>
            <person name="Osbourn A."/>
            <person name="Sattely E.S."/>
        </authorList>
    </citation>
    <scope>NUCLEOTIDE SEQUENCE [LARGE SCALE GENOMIC DNA]</scope>
    <source>
        <strain evidence="2">cv. JPN11</strain>
        <tissue evidence="1">Leaf</tissue>
    </source>
</reference>
<comment type="caution">
    <text evidence="1">The sequence shown here is derived from an EMBL/GenBank/DDBJ whole genome shotgun (WGS) entry which is preliminary data.</text>
</comment>
<organism evidence="1 2">
    <name type="scientific">Melia azedarach</name>
    <name type="common">Chinaberry tree</name>
    <dbReference type="NCBI Taxonomy" id="155640"/>
    <lineage>
        <taxon>Eukaryota</taxon>
        <taxon>Viridiplantae</taxon>
        <taxon>Streptophyta</taxon>
        <taxon>Embryophyta</taxon>
        <taxon>Tracheophyta</taxon>
        <taxon>Spermatophyta</taxon>
        <taxon>Magnoliopsida</taxon>
        <taxon>eudicotyledons</taxon>
        <taxon>Gunneridae</taxon>
        <taxon>Pentapetalae</taxon>
        <taxon>rosids</taxon>
        <taxon>malvids</taxon>
        <taxon>Sapindales</taxon>
        <taxon>Meliaceae</taxon>
        <taxon>Melia</taxon>
    </lineage>
</organism>
<accession>A0ACC1YT87</accession>